<gene>
    <name evidence="1" type="ORF">GGI18_001916</name>
</gene>
<proteinExistence type="predicted"/>
<keyword evidence="2" id="KW-1185">Reference proteome</keyword>
<reference evidence="1" key="1">
    <citation type="submission" date="2022-07" db="EMBL/GenBank/DDBJ databases">
        <title>Phylogenomic reconstructions and comparative analyses of Kickxellomycotina fungi.</title>
        <authorList>
            <person name="Reynolds N.K."/>
            <person name="Stajich J.E."/>
            <person name="Barry K."/>
            <person name="Grigoriev I.V."/>
            <person name="Crous P."/>
            <person name="Smith M.E."/>
        </authorList>
    </citation>
    <scope>NUCLEOTIDE SEQUENCE</scope>
    <source>
        <strain evidence="1">BCRC 34191</strain>
    </source>
</reference>
<protein>
    <submittedName>
        <fullName evidence="1">Uncharacterized protein</fullName>
    </submittedName>
</protein>
<sequence>MSALLRPVLRLACSQRGPNAQSVRLAHAGDFAVGVKRRALPTTTSIAYTIPTDPYLLAKKFQEVARQGKLDDAVAIVMQTKTRSQSTVVWNLVIDAYAKDGRLSRALRGFSEMRRRGFVPTPTTFTALLKACAMSDSVNSQKVADELFRLMERHGVDASIINANSLLSVYQRKHNIEAMLERFNALPEDGPMAPSLATYTILMSSLRRELLTRLDELSGKTEAAAAEAEGRDLRPSSSIRTAMLKENVHRTFDALLQVWASFAEDVERRLSHPVDGTAMLAVDTHIVNVVLKACHSVYRENRALGRKGLRIIEQVYGLDQTFGRQSSAPKEGAKEPILPLAVRVRQQSSGMNDLNRTPLIDDDTIRLTLDLCTRDEEHTKAMRFWRSLKTNFAAELQPLMKNHAERIDALYARLNLARPK</sequence>
<name>A0ACC1KHQ6_9FUNG</name>
<organism evidence="1 2">
    <name type="scientific">Coemansia linderi</name>
    <dbReference type="NCBI Taxonomy" id="2663919"/>
    <lineage>
        <taxon>Eukaryota</taxon>
        <taxon>Fungi</taxon>
        <taxon>Fungi incertae sedis</taxon>
        <taxon>Zoopagomycota</taxon>
        <taxon>Kickxellomycotina</taxon>
        <taxon>Kickxellomycetes</taxon>
        <taxon>Kickxellales</taxon>
        <taxon>Kickxellaceae</taxon>
        <taxon>Coemansia</taxon>
    </lineage>
</organism>
<dbReference type="Proteomes" id="UP001140066">
    <property type="component" value="Unassembled WGS sequence"/>
</dbReference>
<comment type="caution">
    <text evidence="1">The sequence shown here is derived from an EMBL/GenBank/DDBJ whole genome shotgun (WGS) entry which is preliminary data.</text>
</comment>
<evidence type="ECO:0000313" key="2">
    <source>
        <dbReference type="Proteomes" id="UP001140066"/>
    </source>
</evidence>
<evidence type="ECO:0000313" key="1">
    <source>
        <dbReference type="EMBL" id="KAJ2790250.1"/>
    </source>
</evidence>
<accession>A0ACC1KHQ6</accession>
<dbReference type="EMBL" id="JANBUK010000373">
    <property type="protein sequence ID" value="KAJ2790250.1"/>
    <property type="molecule type" value="Genomic_DNA"/>
</dbReference>